<feature type="domain" description="PhnB-like" evidence="1">
    <location>
        <begin position="5"/>
        <end position="114"/>
    </location>
</feature>
<dbReference type="Gene3D" id="3.10.180.10">
    <property type="entry name" value="2,3-Dihydroxybiphenyl 1,2-Dioxygenase, domain 1"/>
    <property type="match status" value="1"/>
</dbReference>
<evidence type="ECO:0000259" key="1">
    <source>
        <dbReference type="Pfam" id="PF06983"/>
    </source>
</evidence>
<dbReference type="CDD" id="cd06588">
    <property type="entry name" value="PhnB_like"/>
    <property type="match status" value="1"/>
</dbReference>
<dbReference type="RefSeq" id="WP_289165574.1">
    <property type="nucleotide sequence ID" value="NZ_JASZZN010000017.1"/>
</dbReference>
<dbReference type="Pfam" id="PF06983">
    <property type="entry name" value="3-dmu-9_3-mt"/>
    <property type="match status" value="1"/>
</dbReference>
<dbReference type="SUPFAM" id="SSF54593">
    <property type="entry name" value="Glyoxalase/Bleomycin resistance protein/Dihydroxybiphenyl dioxygenase"/>
    <property type="match status" value="1"/>
</dbReference>
<sequence length="157" mass="18005">MEIKQRITPFLSYRDRAEEAVEFYVSVVPDSKIVRKVYNPESQAVLTIDFELCGMKFVALNAGQDWKFTEAFSLAISCETQEEIDELWGALLAEGGSELACGWLKDKFGMCWQVWPALMEDWFAADDPAALQRMFQSLWQMKKLDLQTLKQAFDGNV</sequence>
<dbReference type="InterPro" id="IPR009725">
    <property type="entry name" value="3_dmu_93_MTrfase"/>
</dbReference>
<comment type="caution">
    <text evidence="2">The sequence shown here is derived from an EMBL/GenBank/DDBJ whole genome shotgun (WGS) entry which is preliminary data.</text>
</comment>
<dbReference type="InterPro" id="IPR028973">
    <property type="entry name" value="PhnB-like"/>
</dbReference>
<evidence type="ECO:0000313" key="3">
    <source>
        <dbReference type="Proteomes" id="UP001239462"/>
    </source>
</evidence>
<protein>
    <submittedName>
        <fullName evidence="2">VOC family protein</fullName>
    </submittedName>
</protein>
<keyword evidence="3" id="KW-1185">Reference proteome</keyword>
<dbReference type="PIRSF" id="PIRSF021700">
    <property type="entry name" value="3_dmu_93_MTrfase"/>
    <property type="match status" value="1"/>
</dbReference>
<organism evidence="2 3">
    <name type="scientific">Roseiconus lacunae</name>
    <dbReference type="NCBI Taxonomy" id="2605694"/>
    <lineage>
        <taxon>Bacteria</taxon>
        <taxon>Pseudomonadati</taxon>
        <taxon>Planctomycetota</taxon>
        <taxon>Planctomycetia</taxon>
        <taxon>Pirellulales</taxon>
        <taxon>Pirellulaceae</taxon>
        <taxon>Roseiconus</taxon>
    </lineage>
</organism>
<dbReference type="Proteomes" id="UP001239462">
    <property type="component" value="Unassembled WGS sequence"/>
</dbReference>
<name>A0ABT7PN74_9BACT</name>
<accession>A0ABT7PN74</accession>
<dbReference type="InterPro" id="IPR029068">
    <property type="entry name" value="Glyas_Bleomycin-R_OHBP_Dase"/>
</dbReference>
<dbReference type="PANTHER" id="PTHR33990">
    <property type="entry name" value="PROTEIN YJDN-RELATED"/>
    <property type="match status" value="1"/>
</dbReference>
<evidence type="ECO:0000313" key="2">
    <source>
        <dbReference type="EMBL" id="MDM4017967.1"/>
    </source>
</evidence>
<proteinExistence type="predicted"/>
<gene>
    <name evidence="2" type="ORF">QTN89_21145</name>
</gene>
<dbReference type="EMBL" id="JASZZN010000017">
    <property type="protein sequence ID" value="MDM4017967.1"/>
    <property type="molecule type" value="Genomic_DNA"/>
</dbReference>
<reference evidence="2 3" key="1">
    <citation type="submission" date="2023-06" db="EMBL/GenBank/DDBJ databases">
        <title>Roseiconus lacunae JC819 isolated from Gulf of Mannar region, Tamil Nadu.</title>
        <authorList>
            <person name="Pk S."/>
            <person name="Ch S."/>
            <person name="Ch V.R."/>
        </authorList>
    </citation>
    <scope>NUCLEOTIDE SEQUENCE [LARGE SCALE GENOMIC DNA]</scope>
    <source>
        <strain evidence="2 3">JC819</strain>
    </source>
</reference>